<feature type="domain" description="Transposase IS4-like" evidence="1">
    <location>
        <begin position="122"/>
        <end position="369"/>
    </location>
</feature>
<dbReference type="InterPro" id="IPR032806">
    <property type="entry name" value="YbfD_N"/>
</dbReference>
<sequence length="464" mass="53318">MGITDDLAKPIRQLQRSIELSVVDPRNQALISYPLSTLSVIIVLARMSGCENMTAAAHFYAENKEKLKKYIYGLGDESPTAQTLRRVQSILDGKHVLEYFSEYFVNCCIGIKTVDTEPELKDRDVISCDGQNIRATRSTSRGDKRKSTGYDIVQMYSHKYGITLSQKITDKKNHEAQAIIEMLPMINAVHCIFTWDAINTQHKTLKAVTEARGDFIVCVKSNQGTLYEEIVTAFEYELPDEAVSAARTSSGHGRIEQKDIAVLPVELALTKEMRRKWPDIATVICVNTTRYIKSSGKEQTEKRYFISSIEIDYDDEDYASQIQDVILLRWQVEVSHWYLDMCFMQDRLPLRNRDYINNHTYFTKMAFNILSYVKNHCPEDRQGRTPSMASLQYACRDAETAIRFCMAYVTQDKRYFLEDERLYLLKILKRPAIKDDYVEPKPEIPENGMARLAMLGRKGIKAHG</sequence>
<dbReference type="RefSeq" id="WP_009143522.1">
    <property type="nucleotide sequence ID" value="NZ_GL831008.1"/>
</dbReference>
<dbReference type="EMBL" id="AEVO01000074">
    <property type="protein sequence ID" value="EFY06870.1"/>
    <property type="molecule type" value="Genomic_DNA"/>
</dbReference>
<dbReference type="eggNOG" id="COG5433">
    <property type="taxonomic scope" value="Bacteria"/>
</dbReference>
<organism evidence="3 4">
    <name type="scientific">Succinatimonas hippei (strain DSM 22608 / JCM 16073 / KCTC 15190 / YIT 12066)</name>
    <dbReference type="NCBI Taxonomy" id="762983"/>
    <lineage>
        <taxon>Bacteria</taxon>
        <taxon>Pseudomonadati</taxon>
        <taxon>Pseudomonadota</taxon>
        <taxon>Gammaproteobacteria</taxon>
        <taxon>Aeromonadales</taxon>
        <taxon>Succinivibrionaceae</taxon>
        <taxon>Succinatimonas</taxon>
    </lineage>
</organism>
<feature type="domain" description="H repeat-associated protein N-terminal" evidence="2">
    <location>
        <begin position="22"/>
        <end position="102"/>
    </location>
</feature>
<dbReference type="GO" id="GO:0004803">
    <property type="term" value="F:transposase activity"/>
    <property type="evidence" value="ECO:0007669"/>
    <property type="project" value="InterPro"/>
</dbReference>
<evidence type="ECO:0000313" key="3">
    <source>
        <dbReference type="EMBL" id="EFY06870.1"/>
    </source>
</evidence>
<dbReference type="GO" id="GO:0003677">
    <property type="term" value="F:DNA binding"/>
    <property type="evidence" value="ECO:0007669"/>
    <property type="project" value="InterPro"/>
</dbReference>
<reference evidence="3 4" key="1">
    <citation type="submission" date="2011-01" db="EMBL/GenBank/DDBJ databases">
        <authorList>
            <person name="Weinstock G."/>
            <person name="Sodergren E."/>
            <person name="Clifton S."/>
            <person name="Fulton L."/>
            <person name="Fulton B."/>
            <person name="Courtney L."/>
            <person name="Fronick C."/>
            <person name="Harrison M."/>
            <person name="Strong C."/>
            <person name="Farmer C."/>
            <person name="Delahaunty K."/>
            <person name="Markovic C."/>
            <person name="Hall O."/>
            <person name="Minx P."/>
            <person name="Tomlinson C."/>
            <person name="Mitreva M."/>
            <person name="Hou S."/>
            <person name="Chen J."/>
            <person name="Wollam A."/>
            <person name="Pepin K.H."/>
            <person name="Johnson M."/>
            <person name="Bhonagiri V."/>
            <person name="Zhang X."/>
            <person name="Suruliraj S."/>
            <person name="Warren W."/>
            <person name="Chinwalla A."/>
            <person name="Mardis E.R."/>
            <person name="Wilson R.K."/>
        </authorList>
    </citation>
    <scope>NUCLEOTIDE SEQUENCE [LARGE SCALE GENOMIC DNA]</scope>
    <source>
        <strain evidence="4">DSM 22608 / JCM 16073 / KCTC 15190 / YIT 12066</strain>
    </source>
</reference>
<evidence type="ECO:0000313" key="4">
    <source>
        <dbReference type="Proteomes" id="UP000018458"/>
    </source>
</evidence>
<name>E8LKT4_SUCHY</name>
<comment type="caution">
    <text evidence="3">The sequence shown here is derived from an EMBL/GenBank/DDBJ whole genome shotgun (WGS) entry which is preliminary data.</text>
</comment>
<dbReference type="GO" id="GO:0006313">
    <property type="term" value="P:DNA transposition"/>
    <property type="evidence" value="ECO:0007669"/>
    <property type="project" value="InterPro"/>
</dbReference>
<dbReference type="Proteomes" id="UP000018458">
    <property type="component" value="Unassembled WGS sequence"/>
</dbReference>
<dbReference type="InterPro" id="IPR047647">
    <property type="entry name" value="ISAs1_transpos"/>
</dbReference>
<dbReference type="OrthoDB" id="8001376at2"/>
<evidence type="ECO:0000259" key="1">
    <source>
        <dbReference type="Pfam" id="PF01609"/>
    </source>
</evidence>
<accession>E8LKT4</accession>
<protein>
    <submittedName>
        <fullName evidence="3">Transposase, IS4 family</fullName>
    </submittedName>
</protein>
<proteinExistence type="predicted"/>
<dbReference type="NCBIfam" id="NF033564">
    <property type="entry name" value="transpos_ISAs1"/>
    <property type="match status" value="1"/>
</dbReference>
<dbReference type="PANTHER" id="PTHR30298">
    <property type="entry name" value="H REPEAT-ASSOCIATED PREDICTED TRANSPOSASE"/>
    <property type="match status" value="1"/>
</dbReference>
<dbReference type="Pfam" id="PF01609">
    <property type="entry name" value="DDE_Tnp_1"/>
    <property type="match status" value="1"/>
</dbReference>
<dbReference type="InterPro" id="IPR002559">
    <property type="entry name" value="Transposase_11"/>
</dbReference>
<gene>
    <name evidence="3" type="ORF">HMPREF9444_01333</name>
</gene>
<dbReference type="AlphaFoldDB" id="E8LKT4"/>
<dbReference type="Pfam" id="PF13808">
    <property type="entry name" value="DDE_Tnp_1_assoc"/>
    <property type="match status" value="1"/>
</dbReference>
<dbReference type="PANTHER" id="PTHR30298:SF0">
    <property type="entry name" value="PROTEIN YBFL-RELATED"/>
    <property type="match status" value="1"/>
</dbReference>
<dbReference type="InterPro" id="IPR051698">
    <property type="entry name" value="Transposase_11-like"/>
</dbReference>
<keyword evidence="4" id="KW-1185">Reference proteome</keyword>
<evidence type="ECO:0000259" key="2">
    <source>
        <dbReference type="Pfam" id="PF13808"/>
    </source>
</evidence>
<dbReference type="HOGENOM" id="CLU_046404_0_1_6"/>